<evidence type="ECO:0000313" key="3">
    <source>
        <dbReference type="Proteomes" id="UP000283509"/>
    </source>
</evidence>
<reference evidence="2 3" key="1">
    <citation type="submission" date="2018-04" db="EMBL/GenBank/DDBJ databases">
        <authorList>
            <person name="Zhang X."/>
            <person name="Yuan J."/>
            <person name="Li F."/>
            <person name="Xiang J."/>
        </authorList>
    </citation>
    <scope>NUCLEOTIDE SEQUENCE [LARGE SCALE GENOMIC DNA]</scope>
    <source>
        <tissue evidence="2">Muscle</tissue>
    </source>
</reference>
<feature type="compositionally biased region" description="Low complexity" evidence="1">
    <location>
        <begin position="72"/>
        <end position="84"/>
    </location>
</feature>
<gene>
    <name evidence="2" type="ORF">C7M84_019175</name>
</gene>
<name>A0A423U976_PENVA</name>
<proteinExistence type="predicted"/>
<comment type="caution">
    <text evidence="2">The sequence shown here is derived from an EMBL/GenBank/DDBJ whole genome shotgun (WGS) entry which is preliminary data.</text>
</comment>
<dbReference type="Proteomes" id="UP000283509">
    <property type="component" value="Unassembled WGS sequence"/>
</dbReference>
<organism evidence="2 3">
    <name type="scientific">Penaeus vannamei</name>
    <name type="common">Whiteleg shrimp</name>
    <name type="synonym">Litopenaeus vannamei</name>
    <dbReference type="NCBI Taxonomy" id="6689"/>
    <lineage>
        <taxon>Eukaryota</taxon>
        <taxon>Metazoa</taxon>
        <taxon>Ecdysozoa</taxon>
        <taxon>Arthropoda</taxon>
        <taxon>Crustacea</taxon>
        <taxon>Multicrustacea</taxon>
        <taxon>Malacostraca</taxon>
        <taxon>Eumalacostraca</taxon>
        <taxon>Eucarida</taxon>
        <taxon>Decapoda</taxon>
        <taxon>Dendrobranchiata</taxon>
        <taxon>Penaeoidea</taxon>
        <taxon>Penaeidae</taxon>
        <taxon>Penaeus</taxon>
    </lineage>
</organism>
<dbReference type="AlphaFoldDB" id="A0A423U976"/>
<dbReference type="EMBL" id="QCYY01000352">
    <property type="protein sequence ID" value="ROT85245.1"/>
    <property type="molecule type" value="Genomic_DNA"/>
</dbReference>
<evidence type="ECO:0000256" key="1">
    <source>
        <dbReference type="SAM" id="MobiDB-lite"/>
    </source>
</evidence>
<accession>A0A423U976</accession>
<evidence type="ECO:0000313" key="2">
    <source>
        <dbReference type="EMBL" id="ROT85245.1"/>
    </source>
</evidence>
<feature type="region of interest" description="Disordered" evidence="1">
    <location>
        <begin position="60"/>
        <end position="84"/>
    </location>
</feature>
<sequence>MMLPRVPGARERWATGLVKGHGRGDWKNAGVAGRRVRHSTLSSFSLSSLLSSTPHNFSRSHLTPLPHPPLHSSPSPSLIPLSSPSPLSPLAPSSRLIFLSLVRTIPIDSLSTSVQSHSLLAHLSRPPPSLSSTPHPSPLPSLPSLLILLSPTFLPTAIIPQLHTRICPRSIQPSNPAPPSLPSTSLSSLPALLSSPAPYLLSPLSIPQRYSLSTFSPLLPTPPLSYLLASSSSSSVTSSTSPSSPGPRRYSIHTLQTRLHHHSPPILRPLSPISPAFPRPKTSLSSSSPRLSLSFSVLSSEVSIPSPSRPPPLLSSPPLLFSFSHAQISPPSSPLPLFSSLAPSHSSLLRPFVPHSLASHSNPTLEFLQHTPSSAFILVSQFSPRRIPSSLTLRLLLRSHQLSPSLTHKLPHFHRPSPSLHTPFSPLLVHISSASDSNLLLSSSHCFSRSVLSLPYLSSSGFSLLSLSSVSPFLSLPSPTLRVRFPSPHPPFTRPPVRPSHLSFLSHLNFIAPIPLQHSSLRPLPVPHLGVRRVSGPHLLYSTLSQTSRSHPTTPLPSSPLLSSPLPHNPILMLLPLPLSSHPLSGVFSSSHPSLLLSLIAPLPVSPIIQSTQIL</sequence>
<reference evidence="2 3" key="2">
    <citation type="submission" date="2019-01" db="EMBL/GenBank/DDBJ databases">
        <title>The decoding of complex shrimp genome reveals the adaptation for benthos swimmer, frequently molting mechanism and breeding impact on genome.</title>
        <authorList>
            <person name="Sun Y."/>
            <person name="Gao Y."/>
            <person name="Yu Y."/>
        </authorList>
    </citation>
    <scope>NUCLEOTIDE SEQUENCE [LARGE SCALE GENOMIC DNA]</scope>
    <source>
        <tissue evidence="2">Muscle</tissue>
    </source>
</reference>
<keyword evidence="3" id="KW-1185">Reference proteome</keyword>
<protein>
    <submittedName>
        <fullName evidence="2">Uncharacterized protein</fullName>
    </submittedName>
</protein>